<organism evidence="1 2">
    <name type="scientific">Microvirga lupini</name>
    <dbReference type="NCBI Taxonomy" id="420324"/>
    <lineage>
        <taxon>Bacteria</taxon>
        <taxon>Pseudomonadati</taxon>
        <taxon>Pseudomonadota</taxon>
        <taxon>Alphaproteobacteria</taxon>
        <taxon>Hyphomicrobiales</taxon>
        <taxon>Methylobacteriaceae</taxon>
        <taxon>Microvirga</taxon>
    </lineage>
</organism>
<sequence length="287" mass="32422">MLNAILHGKGRTLPDDVKPGASLKSTFKRSEDLLTATIFERLSYLDGEIIWQLLRKTFKPDLLPNRRLASLEEIEFWPLWTKANSRLKKDVEPDVVLRFAVGDPARTVTLIIESKLDGVQYPDQWAQQWIAHDEEYSGEDGPDECYFLALGGLRGSAEMTVSTFSERIAEQHGISVQAAAADWSDLMTALDEVDIERRDVRRIVTDLQEALALHGYRRVRPLAELPSCSDRLRGNFERSAAQLRSWAVSDSEPVPMTDLGDLAGWAATTMRFRPILSDGRVLRKLEL</sequence>
<accession>A0A7W4VP28</accession>
<protein>
    <submittedName>
        <fullName evidence="1">Uncharacterized protein</fullName>
    </submittedName>
</protein>
<gene>
    <name evidence="1" type="ORF">FHR70_003497</name>
</gene>
<proteinExistence type="predicted"/>
<evidence type="ECO:0000313" key="1">
    <source>
        <dbReference type="EMBL" id="MBB3020416.1"/>
    </source>
</evidence>
<comment type="caution">
    <text evidence="1">The sequence shown here is derived from an EMBL/GenBank/DDBJ whole genome shotgun (WGS) entry which is preliminary data.</text>
</comment>
<dbReference type="AlphaFoldDB" id="A0A7W4VP28"/>
<keyword evidence="2" id="KW-1185">Reference proteome</keyword>
<reference evidence="1 2" key="1">
    <citation type="submission" date="2020-08" db="EMBL/GenBank/DDBJ databases">
        <title>The Agave Microbiome: Exploring the role of microbial communities in plant adaptations to desert environments.</title>
        <authorList>
            <person name="Partida-Martinez L.P."/>
        </authorList>
    </citation>
    <scope>NUCLEOTIDE SEQUENCE [LARGE SCALE GENOMIC DNA]</scope>
    <source>
        <strain evidence="1 2">AT3.9</strain>
    </source>
</reference>
<dbReference type="Proteomes" id="UP000532010">
    <property type="component" value="Unassembled WGS sequence"/>
</dbReference>
<evidence type="ECO:0000313" key="2">
    <source>
        <dbReference type="Proteomes" id="UP000532010"/>
    </source>
</evidence>
<name>A0A7W4VP28_9HYPH</name>
<dbReference type="RefSeq" id="WP_183452369.1">
    <property type="nucleotide sequence ID" value="NZ_JACHWB010000004.1"/>
</dbReference>
<dbReference type="EMBL" id="JACHWB010000004">
    <property type="protein sequence ID" value="MBB3020416.1"/>
    <property type="molecule type" value="Genomic_DNA"/>
</dbReference>